<dbReference type="GO" id="GO:0000155">
    <property type="term" value="F:phosphorelay sensor kinase activity"/>
    <property type="evidence" value="ECO:0007669"/>
    <property type="project" value="InterPro"/>
</dbReference>
<reference evidence="9" key="1">
    <citation type="journal article" date="2020" name="Int. J. Syst. Evol. Microbiol.">
        <title>Aquipluma nitroreducens gen. nov. sp. nov., a novel facultatively anaerobic bacterium isolated from a freshwater lake.</title>
        <authorList>
            <person name="Watanabe M."/>
            <person name="Kojima H."/>
            <person name="Fukui M."/>
        </authorList>
    </citation>
    <scope>NUCLEOTIDE SEQUENCE</scope>
    <source>
        <strain evidence="9">MeG22</strain>
    </source>
</reference>
<evidence type="ECO:0000313" key="10">
    <source>
        <dbReference type="Proteomes" id="UP001193389"/>
    </source>
</evidence>
<dbReference type="GO" id="GO:0016036">
    <property type="term" value="P:cellular response to phosphate starvation"/>
    <property type="evidence" value="ECO:0007669"/>
    <property type="project" value="TreeGrafter"/>
</dbReference>
<gene>
    <name evidence="9" type="ORF">AQPE_1384</name>
</gene>
<dbReference type="AlphaFoldDB" id="A0A5K7S6X5"/>
<dbReference type="Proteomes" id="UP001193389">
    <property type="component" value="Chromosome"/>
</dbReference>
<dbReference type="Pfam" id="PF02518">
    <property type="entry name" value="HATPase_c"/>
    <property type="match status" value="1"/>
</dbReference>
<dbReference type="SUPFAM" id="SSF47384">
    <property type="entry name" value="Homodimeric domain of signal transducing histidine kinase"/>
    <property type="match status" value="1"/>
</dbReference>
<keyword evidence="10" id="KW-1185">Reference proteome</keyword>
<dbReference type="CDD" id="cd00082">
    <property type="entry name" value="HisKA"/>
    <property type="match status" value="1"/>
</dbReference>
<keyword evidence="3" id="KW-0597">Phosphoprotein</keyword>
<dbReference type="RefSeq" id="WP_318350249.1">
    <property type="nucleotide sequence ID" value="NZ_AP018694.1"/>
</dbReference>
<dbReference type="Gene3D" id="3.30.565.10">
    <property type="entry name" value="Histidine kinase-like ATPase, C-terminal domain"/>
    <property type="match status" value="1"/>
</dbReference>
<evidence type="ECO:0000256" key="7">
    <source>
        <dbReference type="SAM" id="Phobius"/>
    </source>
</evidence>
<protein>
    <recommendedName>
        <fullName evidence="2">histidine kinase</fullName>
        <ecNumber evidence="2">2.7.13.3</ecNumber>
    </recommendedName>
</protein>
<dbReference type="Pfam" id="PF00512">
    <property type="entry name" value="HisKA"/>
    <property type="match status" value="1"/>
</dbReference>
<dbReference type="EC" id="2.7.13.3" evidence="2"/>
<dbReference type="CDD" id="cd00075">
    <property type="entry name" value="HATPase"/>
    <property type="match status" value="1"/>
</dbReference>
<evidence type="ECO:0000256" key="4">
    <source>
        <dbReference type="ARBA" id="ARBA00022679"/>
    </source>
</evidence>
<dbReference type="InterPro" id="IPR004358">
    <property type="entry name" value="Sig_transdc_His_kin-like_C"/>
</dbReference>
<dbReference type="InterPro" id="IPR036097">
    <property type="entry name" value="HisK_dim/P_sf"/>
</dbReference>
<comment type="catalytic activity">
    <reaction evidence="1">
        <text>ATP + protein L-histidine = ADP + protein N-phospho-L-histidine.</text>
        <dbReference type="EC" id="2.7.13.3"/>
    </reaction>
</comment>
<sequence>MKRNSIGFVIIMATISVVGILLIQFFFLKNSYDLNEKQFHQLTTSALRSVASQINDYNAKLFHHEVKPNDGCQVEQISNNYYVVSVNNVIDSNLLEHFLKTEFKKRNLNVTYEFAIYDCNSGKMVHGDVVKSDSIPPKIKDENTCDSASCSMEEIMYDKQYNKVKAKVEKKRNACNLPTCEKFTYYFGVHFPDRSQFYSSRLLTWYFFNGILFFVVIFFGYALYVIIKQKQLSEIQKNFINNLTHEFKTPIASIDLAAKVLSSPKICEQPERLAEYVKIVGHQNKRLADHVEKLLQMATIEKTKLQLNLEQIELNAFISEAILEFKNSQNGRNYSVTLEPSVENAFIQADKLHFSNLIFNILDNAIKYCSVTPEITIKINEDLHHYFILFNDNGIGIPAKDRKKIFNRFYRVPTGNVHDVKGFGLGLDYVKKIVLRHGWRIKVIENSMKGSTFIVETKKSTK</sequence>
<dbReference type="GO" id="GO:0004721">
    <property type="term" value="F:phosphoprotein phosphatase activity"/>
    <property type="evidence" value="ECO:0007669"/>
    <property type="project" value="TreeGrafter"/>
</dbReference>
<dbReference type="PROSITE" id="PS50109">
    <property type="entry name" value="HIS_KIN"/>
    <property type="match status" value="1"/>
</dbReference>
<keyword evidence="7" id="KW-0472">Membrane</keyword>
<dbReference type="InterPro" id="IPR005467">
    <property type="entry name" value="His_kinase_dom"/>
</dbReference>
<dbReference type="SMART" id="SM00387">
    <property type="entry name" value="HATPase_c"/>
    <property type="match status" value="1"/>
</dbReference>
<dbReference type="PANTHER" id="PTHR45453">
    <property type="entry name" value="PHOSPHATE REGULON SENSOR PROTEIN PHOR"/>
    <property type="match status" value="1"/>
</dbReference>
<proteinExistence type="predicted"/>
<organism evidence="9 10">
    <name type="scientific">Aquipluma nitroreducens</name>
    <dbReference type="NCBI Taxonomy" id="2010828"/>
    <lineage>
        <taxon>Bacteria</taxon>
        <taxon>Pseudomonadati</taxon>
        <taxon>Bacteroidota</taxon>
        <taxon>Bacteroidia</taxon>
        <taxon>Marinilabiliales</taxon>
        <taxon>Prolixibacteraceae</taxon>
        <taxon>Aquipluma</taxon>
    </lineage>
</organism>
<dbReference type="PANTHER" id="PTHR45453:SF1">
    <property type="entry name" value="PHOSPHATE REGULON SENSOR PROTEIN PHOR"/>
    <property type="match status" value="1"/>
</dbReference>
<dbReference type="InterPro" id="IPR036890">
    <property type="entry name" value="HATPase_C_sf"/>
</dbReference>
<dbReference type="EMBL" id="AP018694">
    <property type="protein sequence ID" value="BBE17235.1"/>
    <property type="molecule type" value="Genomic_DNA"/>
</dbReference>
<name>A0A5K7S6X5_9BACT</name>
<dbReference type="SUPFAM" id="SSF55874">
    <property type="entry name" value="ATPase domain of HSP90 chaperone/DNA topoisomerase II/histidine kinase"/>
    <property type="match status" value="1"/>
</dbReference>
<dbReference type="InterPro" id="IPR003594">
    <property type="entry name" value="HATPase_dom"/>
</dbReference>
<feature type="transmembrane region" description="Helical" evidence="7">
    <location>
        <begin position="6"/>
        <end position="28"/>
    </location>
</feature>
<dbReference type="GO" id="GO:0005886">
    <property type="term" value="C:plasma membrane"/>
    <property type="evidence" value="ECO:0007669"/>
    <property type="project" value="TreeGrafter"/>
</dbReference>
<feature type="domain" description="Histidine kinase" evidence="8">
    <location>
        <begin position="242"/>
        <end position="461"/>
    </location>
</feature>
<dbReference type="InterPro" id="IPR050351">
    <property type="entry name" value="BphY/WalK/GraS-like"/>
</dbReference>
<dbReference type="InterPro" id="IPR003661">
    <property type="entry name" value="HisK_dim/P_dom"/>
</dbReference>
<evidence type="ECO:0000256" key="6">
    <source>
        <dbReference type="ARBA" id="ARBA00023012"/>
    </source>
</evidence>
<dbReference type="PRINTS" id="PR00344">
    <property type="entry name" value="BCTRLSENSOR"/>
</dbReference>
<evidence type="ECO:0000259" key="8">
    <source>
        <dbReference type="PROSITE" id="PS50109"/>
    </source>
</evidence>
<keyword evidence="6" id="KW-0902">Two-component regulatory system</keyword>
<evidence type="ECO:0000256" key="5">
    <source>
        <dbReference type="ARBA" id="ARBA00022777"/>
    </source>
</evidence>
<dbReference type="KEGG" id="anf:AQPE_1384"/>
<keyword evidence="7" id="KW-1133">Transmembrane helix</keyword>
<evidence type="ECO:0000256" key="1">
    <source>
        <dbReference type="ARBA" id="ARBA00000085"/>
    </source>
</evidence>
<evidence type="ECO:0000256" key="2">
    <source>
        <dbReference type="ARBA" id="ARBA00012438"/>
    </source>
</evidence>
<accession>A0A5K7S6X5</accession>
<keyword evidence="4" id="KW-0808">Transferase</keyword>
<evidence type="ECO:0000313" key="9">
    <source>
        <dbReference type="EMBL" id="BBE17235.1"/>
    </source>
</evidence>
<feature type="transmembrane region" description="Helical" evidence="7">
    <location>
        <begin position="203"/>
        <end position="227"/>
    </location>
</feature>
<dbReference type="Gene3D" id="1.10.287.130">
    <property type="match status" value="1"/>
</dbReference>
<keyword evidence="7" id="KW-0812">Transmembrane</keyword>
<dbReference type="SMART" id="SM00388">
    <property type="entry name" value="HisKA"/>
    <property type="match status" value="1"/>
</dbReference>
<evidence type="ECO:0000256" key="3">
    <source>
        <dbReference type="ARBA" id="ARBA00022553"/>
    </source>
</evidence>
<keyword evidence="5 9" id="KW-0418">Kinase</keyword>